<dbReference type="InterPro" id="IPR014284">
    <property type="entry name" value="RNA_pol_sigma-70_dom"/>
</dbReference>
<evidence type="ECO:0000256" key="1">
    <source>
        <dbReference type="ARBA" id="ARBA00023015"/>
    </source>
</evidence>
<keyword evidence="3 5" id="KW-0238">DNA-binding</keyword>
<dbReference type="GO" id="GO:0003677">
    <property type="term" value="F:DNA binding"/>
    <property type="evidence" value="ECO:0007669"/>
    <property type="project" value="UniProtKB-KW"/>
</dbReference>
<dbReference type="GO" id="GO:0016987">
    <property type="term" value="F:sigma factor activity"/>
    <property type="evidence" value="ECO:0007669"/>
    <property type="project" value="UniProtKB-KW"/>
</dbReference>
<dbReference type="PIRSF" id="PIRSF000770">
    <property type="entry name" value="RNA_pol_sigma-SigE/K"/>
    <property type="match status" value="1"/>
</dbReference>
<evidence type="ECO:0000256" key="5">
    <source>
        <dbReference type="RuleBase" id="RU362124"/>
    </source>
</evidence>
<dbReference type="Pfam" id="PF04539">
    <property type="entry name" value="Sigma70_r3"/>
    <property type="match status" value="1"/>
</dbReference>
<evidence type="ECO:0000313" key="8">
    <source>
        <dbReference type="EMBL" id="AQT68986.1"/>
    </source>
</evidence>
<dbReference type="NCBIfam" id="NF005413">
    <property type="entry name" value="PRK06986.1"/>
    <property type="match status" value="1"/>
</dbReference>
<name>A0A1U9NN85_9BACT</name>
<dbReference type="InterPro" id="IPR000943">
    <property type="entry name" value="RNA_pol_sigma70"/>
</dbReference>
<dbReference type="OrthoDB" id="9799825at2"/>
<dbReference type="Pfam" id="PF04542">
    <property type="entry name" value="Sigma70_r2"/>
    <property type="match status" value="1"/>
</dbReference>
<dbReference type="InterPro" id="IPR007627">
    <property type="entry name" value="RNA_pol_sigma70_r2"/>
</dbReference>
<evidence type="ECO:0000259" key="6">
    <source>
        <dbReference type="PROSITE" id="PS00715"/>
    </source>
</evidence>
<proteinExistence type="inferred from homology"/>
<dbReference type="STRING" id="1936003.STSP2_02164"/>
<keyword evidence="1 5" id="KW-0805">Transcription regulation</keyword>
<dbReference type="KEGG" id="alus:STSP2_02164"/>
<dbReference type="GO" id="GO:0003899">
    <property type="term" value="F:DNA-directed RNA polymerase activity"/>
    <property type="evidence" value="ECO:0007669"/>
    <property type="project" value="InterPro"/>
</dbReference>
<dbReference type="SUPFAM" id="SSF88946">
    <property type="entry name" value="Sigma2 domain of RNA polymerase sigma factors"/>
    <property type="match status" value="1"/>
</dbReference>
<dbReference type="PANTHER" id="PTHR30385">
    <property type="entry name" value="SIGMA FACTOR F FLAGELLAR"/>
    <property type="match status" value="1"/>
</dbReference>
<evidence type="ECO:0000256" key="2">
    <source>
        <dbReference type="ARBA" id="ARBA00023082"/>
    </source>
</evidence>
<dbReference type="PRINTS" id="PR00046">
    <property type="entry name" value="SIGMA70FCT"/>
</dbReference>
<evidence type="ECO:0000259" key="7">
    <source>
        <dbReference type="PROSITE" id="PS00716"/>
    </source>
</evidence>
<evidence type="ECO:0000256" key="3">
    <source>
        <dbReference type="ARBA" id="ARBA00023125"/>
    </source>
</evidence>
<feature type="domain" description="RNA polymerase sigma-70" evidence="6">
    <location>
        <begin position="63"/>
        <end position="76"/>
    </location>
</feature>
<dbReference type="GO" id="GO:0006352">
    <property type="term" value="P:DNA-templated transcription initiation"/>
    <property type="evidence" value="ECO:0007669"/>
    <property type="project" value="InterPro"/>
</dbReference>
<evidence type="ECO:0000256" key="4">
    <source>
        <dbReference type="ARBA" id="ARBA00023163"/>
    </source>
</evidence>
<dbReference type="Pfam" id="PF04545">
    <property type="entry name" value="Sigma70_r4"/>
    <property type="match status" value="1"/>
</dbReference>
<dbReference type="PROSITE" id="PS00716">
    <property type="entry name" value="SIGMA70_2"/>
    <property type="match status" value="1"/>
</dbReference>
<dbReference type="Gene3D" id="1.20.140.160">
    <property type="match status" value="1"/>
</dbReference>
<sequence>MVAVKSIKESKSDKQNKCGFFEKEGGQLGLDERNELLKKFLPLVRSIAAKVSSSTSSNVEFDDMVSVGVFGLMRAIDNYDPSREVHFSTYARSRIKGAMLDELRQSDWIPRHTRRQVNKYKRAKSKLVVDLGREPKQPEIAAELGKTMEEFRKWQYHLETTSLVSLDSLSGGSDDEDEKLGWLADPGGYDPSMPVQQEDSRNYLTKSLGKIERLIIKLYYYEQLTMREVGSILKISESRVSQMHSDILERLRERLGSNEEFYHLAS</sequence>
<dbReference type="InterPro" id="IPR012845">
    <property type="entry name" value="RNA_pol_sigma_FliA_WhiG"/>
</dbReference>
<reference evidence="9" key="1">
    <citation type="submission" date="2017-02" db="EMBL/GenBank/DDBJ databases">
        <title>Comparative genomics and description of representatives of a novel lineage of planctomycetes thriving in anoxic sediments.</title>
        <authorList>
            <person name="Spring S."/>
            <person name="Bunk B."/>
            <person name="Sproer C."/>
        </authorList>
    </citation>
    <scope>NUCLEOTIDE SEQUENCE [LARGE SCALE GENOMIC DNA]</scope>
    <source>
        <strain evidence="9">ST-NAGAB-D1</strain>
    </source>
</reference>
<dbReference type="NCBIfam" id="TIGR02937">
    <property type="entry name" value="sigma70-ECF"/>
    <property type="match status" value="1"/>
</dbReference>
<comment type="similarity">
    <text evidence="5">Belongs to the sigma-70 factor family.</text>
</comment>
<dbReference type="SUPFAM" id="SSF88659">
    <property type="entry name" value="Sigma3 and sigma4 domains of RNA polymerase sigma factors"/>
    <property type="match status" value="2"/>
</dbReference>
<dbReference type="Gene3D" id="1.10.1740.10">
    <property type="match status" value="1"/>
</dbReference>
<keyword evidence="9" id="KW-1185">Reference proteome</keyword>
<organism evidence="8 9">
    <name type="scientific">Anaerohalosphaera lusitana</name>
    <dbReference type="NCBI Taxonomy" id="1936003"/>
    <lineage>
        <taxon>Bacteria</taxon>
        <taxon>Pseudomonadati</taxon>
        <taxon>Planctomycetota</taxon>
        <taxon>Phycisphaerae</taxon>
        <taxon>Sedimentisphaerales</taxon>
        <taxon>Anaerohalosphaeraceae</taxon>
        <taxon>Anaerohalosphaera</taxon>
    </lineage>
</organism>
<dbReference type="Proteomes" id="UP000189674">
    <property type="component" value="Chromosome"/>
</dbReference>
<dbReference type="NCBIfam" id="TIGR02479">
    <property type="entry name" value="FliA_WhiG"/>
    <property type="match status" value="1"/>
</dbReference>
<keyword evidence="4 5" id="KW-0804">Transcription</keyword>
<gene>
    <name evidence="8" type="primary">fliA_2</name>
    <name evidence="8" type="ORF">STSP2_02164</name>
</gene>
<evidence type="ECO:0000313" key="9">
    <source>
        <dbReference type="Proteomes" id="UP000189674"/>
    </source>
</evidence>
<accession>A0A1U9NN85</accession>
<keyword evidence="2 5" id="KW-0731">Sigma factor</keyword>
<protein>
    <recommendedName>
        <fullName evidence="5">RNA polymerase sigma factor</fullName>
    </recommendedName>
</protein>
<dbReference type="EMBL" id="CP019791">
    <property type="protein sequence ID" value="AQT68986.1"/>
    <property type="molecule type" value="Genomic_DNA"/>
</dbReference>
<dbReference type="InterPro" id="IPR007624">
    <property type="entry name" value="RNA_pol_sigma70_r3"/>
</dbReference>
<dbReference type="PROSITE" id="PS00715">
    <property type="entry name" value="SIGMA70_1"/>
    <property type="match status" value="1"/>
</dbReference>
<dbReference type="RefSeq" id="WP_146662432.1">
    <property type="nucleotide sequence ID" value="NZ_CP019791.1"/>
</dbReference>
<comment type="function">
    <text evidence="5">Sigma factors are initiation factors that promote the attachment of RNA polymerase to specific initiation sites and are then released.</text>
</comment>
<dbReference type="InterPro" id="IPR013325">
    <property type="entry name" value="RNA_pol_sigma_r2"/>
</dbReference>
<dbReference type="InterPro" id="IPR013324">
    <property type="entry name" value="RNA_pol_sigma_r3/r4-like"/>
</dbReference>
<feature type="domain" description="RNA polymerase sigma-70" evidence="7">
    <location>
        <begin position="225"/>
        <end position="251"/>
    </location>
</feature>
<dbReference type="CDD" id="cd06171">
    <property type="entry name" value="Sigma70_r4"/>
    <property type="match status" value="1"/>
</dbReference>
<dbReference type="AlphaFoldDB" id="A0A1U9NN85"/>
<dbReference type="InterPro" id="IPR007630">
    <property type="entry name" value="RNA_pol_sigma70_r4"/>
</dbReference>
<dbReference type="PANTHER" id="PTHR30385:SF7">
    <property type="entry name" value="RNA POLYMERASE SIGMA FACTOR FLIA"/>
    <property type="match status" value="1"/>
</dbReference>